<protein>
    <submittedName>
        <fullName evidence="2">Uncharacterized protein</fullName>
    </submittedName>
</protein>
<proteinExistence type="predicted"/>
<sequence>MEMEDAVLPSSRRRPSKRVLPVNSDDEEEDIDISPSKRPRIEEDNLLDFDDDAGLEDTTSAGPNLQASTISRSKKPSKKAAVSRPRKAATPEDSEEEDYAAEDDDIAAELDGIGNDDDDDFVEEVERKRPAKGKGTAKGKNAKGGKGSKAKADEPKEIMIKDERQGSSSKRIIVDDNVSTPVKETEDASIPKKKKLPSIKKNKPPGVNTGSTTATNPKSASSTAKAPVDGISLTPSNPAVRVPPASVSTDFDLRDKNVYAMLLGGSGGSSSASGTKREKEEQRRKELNKLRDEAKAKRAMEAKDSFDLQAGVDKILRFEERLRRANSAVLYPNILGGKMKEVWEHERRRRDMEAAKREFEANHEEGEMLV</sequence>
<dbReference type="Proteomes" id="UP000559256">
    <property type="component" value="Unassembled WGS sequence"/>
</dbReference>
<dbReference type="AlphaFoldDB" id="A0A8H5GJ73"/>
<feature type="compositionally biased region" description="Basic residues" evidence="1">
    <location>
        <begin position="129"/>
        <end position="149"/>
    </location>
</feature>
<gene>
    <name evidence="2" type="ORF">D9758_003348</name>
</gene>
<accession>A0A8H5GJ73</accession>
<feature type="compositionally biased region" description="Acidic residues" evidence="1">
    <location>
        <begin position="92"/>
        <end position="123"/>
    </location>
</feature>
<dbReference type="EMBL" id="JAACJM010000026">
    <property type="protein sequence ID" value="KAF5365740.1"/>
    <property type="molecule type" value="Genomic_DNA"/>
</dbReference>
<evidence type="ECO:0000313" key="2">
    <source>
        <dbReference type="EMBL" id="KAF5365740.1"/>
    </source>
</evidence>
<feature type="region of interest" description="Disordered" evidence="1">
    <location>
        <begin position="262"/>
        <end position="296"/>
    </location>
</feature>
<feature type="compositionally biased region" description="Polar residues" evidence="1">
    <location>
        <begin position="57"/>
        <end position="71"/>
    </location>
</feature>
<feature type="compositionally biased region" description="Acidic residues" evidence="1">
    <location>
        <begin position="44"/>
        <end position="55"/>
    </location>
</feature>
<feature type="compositionally biased region" description="Polar residues" evidence="1">
    <location>
        <begin position="208"/>
        <end position="224"/>
    </location>
</feature>
<feature type="compositionally biased region" description="Basic and acidic residues" evidence="1">
    <location>
        <begin position="275"/>
        <end position="296"/>
    </location>
</feature>
<feature type="compositionally biased region" description="Basic residues" evidence="1">
    <location>
        <begin position="191"/>
        <end position="203"/>
    </location>
</feature>
<dbReference type="OrthoDB" id="3362703at2759"/>
<organism evidence="2 3">
    <name type="scientific">Tetrapyrgos nigripes</name>
    <dbReference type="NCBI Taxonomy" id="182062"/>
    <lineage>
        <taxon>Eukaryota</taxon>
        <taxon>Fungi</taxon>
        <taxon>Dikarya</taxon>
        <taxon>Basidiomycota</taxon>
        <taxon>Agaricomycotina</taxon>
        <taxon>Agaricomycetes</taxon>
        <taxon>Agaricomycetidae</taxon>
        <taxon>Agaricales</taxon>
        <taxon>Marasmiineae</taxon>
        <taxon>Marasmiaceae</taxon>
        <taxon>Tetrapyrgos</taxon>
    </lineage>
</organism>
<feature type="compositionally biased region" description="Basic and acidic residues" evidence="1">
    <location>
        <begin position="150"/>
        <end position="165"/>
    </location>
</feature>
<feature type="region of interest" description="Disordered" evidence="1">
    <location>
        <begin position="1"/>
        <end position="246"/>
    </location>
</feature>
<comment type="caution">
    <text evidence="2">The sequence shown here is derived from an EMBL/GenBank/DDBJ whole genome shotgun (WGS) entry which is preliminary data.</text>
</comment>
<evidence type="ECO:0000313" key="3">
    <source>
        <dbReference type="Proteomes" id="UP000559256"/>
    </source>
</evidence>
<reference evidence="2 3" key="1">
    <citation type="journal article" date="2020" name="ISME J.">
        <title>Uncovering the hidden diversity of litter-decomposition mechanisms in mushroom-forming fungi.</title>
        <authorList>
            <person name="Floudas D."/>
            <person name="Bentzer J."/>
            <person name="Ahren D."/>
            <person name="Johansson T."/>
            <person name="Persson P."/>
            <person name="Tunlid A."/>
        </authorList>
    </citation>
    <scope>NUCLEOTIDE SEQUENCE [LARGE SCALE GENOMIC DNA]</scope>
    <source>
        <strain evidence="2 3">CBS 291.85</strain>
    </source>
</reference>
<evidence type="ECO:0000256" key="1">
    <source>
        <dbReference type="SAM" id="MobiDB-lite"/>
    </source>
</evidence>
<keyword evidence="3" id="KW-1185">Reference proteome</keyword>
<name>A0A8H5GJ73_9AGAR</name>